<dbReference type="GO" id="GO:2000009">
    <property type="term" value="P:negative regulation of protein localization to cell surface"/>
    <property type="evidence" value="ECO:0007669"/>
    <property type="project" value="TreeGrafter"/>
</dbReference>
<evidence type="ECO:0000313" key="6">
    <source>
        <dbReference type="Proteomes" id="UP000681720"/>
    </source>
</evidence>
<dbReference type="EMBL" id="CAJOBJ010092146">
    <property type="protein sequence ID" value="CAF4548096.1"/>
    <property type="molecule type" value="Genomic_DNA"/>
</dbReference>
<evidence type="ECO:0000313" key="5">
    <source>
        <dbReference type="EMBL" id="CAF4963748.1"/>
    </source>
</evidence>
<dbReference type="GO" id="GO:0016020">
    <property type="term" value="C:membrane"/>
    <property type="evidence" value="ECO:0007669"/>
    <property type="project" value="TreeGrafter"/>
</dbReference>
<evidence type="ECO:0000259" key="1">
    <source>
        <dbReference type="PROSITE" id="PS50106"/>
    </source>
</evidence>
<name>A0A8S3CYI5_9BILA</name>
<proteinExistence type="predicted"/>
<dbReference type="Proteomes" id="UP000681967">
    <property type="component" value="Unassembled WGS sequence"/>
</dbReference>
<accession>A0A8S3CYI5</accession>
<sequence length="64" mass="6964">GGLVWRSGQIFVGDSILTVNKHDLRDIKHVDAVHILSSIKGDIVMTVVFVAPDDSDDDDLSICD</sequence>
<evidence type="ECO:0000313" key="3">
    <source>
        <dbReference type="EMBL" id="CAF4548096.1"/>
    </source>
</evidence>
<protein>
    <recommendedName>
        <fullName evidence="1">PDZ domain-containing protein</fullName>
    </recommendedName>
</protein>
<dbReference type="PANTHER" id="PTHR16528:SF2">
    <property type="entry name" value="GOLGI-ASSOCIATED PDZ AND COILED-COIL MOTIF-CONTAINING PROTEIN"/>
    <property type="match status" value="1"/>
</dbReference>
<dbReference type="EMBL" id="CAJOBH010062031">
    <property type="protein sequence ID" value="CAF4429754.1"/>
    <property type="molecule type" value="Genomic_DNA"/>
</dbReference>
<dbReference type="Pfam" id="PF00595">
    <property type="entry name" value="PDZ"/>
    <property type="match status" value="1"/>
</dbReference>
<dbReference type="EMBL" id="CAJOBH010147307">
    <property type="protein sequence ID" value="CAF4832140.1"/>
    <property type="molecule type" value="Genomic_DNA"/>
</dbReference>
<dbReference type="Gene3D" id="2.30.42.10">
    <property type="match status" value="1"/>
</dbReference>
<dbReference type="PROSITE" id="PS50106">
    <property type="entry name" value="PDZ"/>
    <property type="match status" value="1"/>
</dbReference>
<dbReference type="InterPro" id="IPR036034">
    <property type="entry name" value="PDZ_sf"/>
</dbReference>
<feature type="domain" description="PDZ" evidence="1">
    <location>
        <begin position="1"/>
        <end position="51"/>
    </location>
</feature>
<dbReference type="Proteomes" id="UP000681720">
    <property type="component" value="Unassembled WGS sequence"/>
</dbReference>
<feature type="non-terminal residue" evidence="5">
    <location>
        <position position="64"/>
    </location>
</feature>
<dbReference type="SUPFAM" id="SSF50156">
    <property type="entry name" value="PDZ domain-like"/>
    <property type="match status" value="1"/>
</dbReference>
<dbReference type="EMBL" id="CAJOBJ010194204">
    <property type="protein sequence ID" value="CAF4963748.1"/>
    <property type="molecule type" value="Genomic_DNA"/>
</dbReference>
<dbReference type="InterPro" id="IPR038879">
    <property type="entry name" value="GOPC"/>
</dbReference>
<comment type="caution">
    <text evidence="5">The sequence shown here is derived from an EMBL/GenBank/DDBJ whole genome shotgun (WGS) entry which is preliminary data.</text>
</comment>
<dbReference type="InterPro" id="IPR001478">
    <property type="entry name" value="PDZ"/>
</dbReference>
<dbReference type="PANTHER" id="PTHR16528">
    <property type="entry name" value="GOLGI-ASSOCIATED PDZ AND COILED-COIL MOTIF-CONTAINING"/>
    <property type="match status" value="1"/>
</dbReference>
<dbReference type="GO" id="GO:0030140">
    <property type="term" value="C:trans-Golgi network transport vesicle"/>
    <property type="evidence" value="ECO:0007669"/>
    <property type="project" value="TreeGrafter"/>
</dbReference>
<dbReference type="GO" id="GO:0044325">
    <property type="term" value="F:transmembrane transporter binding"/>
    <property type="evidence" value="ECO:0007669"/>
    <property type="project" value="TreeGrafter"/>
</dbReference>
<evidence type="ECO:0000313" key="4">
    <source>
        <dbReference type="EMBL" id="CAF4832140.1"/>
    </source>
</evidence>
<organism evidence="5 6">
    <name type="scientific">Rotaria magnacalcarata</name>
    <dbReference type="NCBI Taxonomy" id="392030"/>
    <lineage>
        <taxon>Eukaryota</taxon>
        <taxon>Metazoa</taxon>
        <taxon>Spiralia</taxon>
        <taxon>Gnathifera</taxon>
        <taxon>Rotifera</taxon>
        <taxon>Eurotatoria</taxon>
        <taxon>Bdelloidea</taxon>
        <taxon>Philodinida</taxon>
        <taxon>Philodinidae</taxon>
        <taxon>Rotaria</taxon>
    </lineage>
</organism>
<dbReference type="AlphaFoldDB" id="A0A8S3CYI5"/>
<feature type="non-terminal residue" evidence="5">
    <location>
        <position position="1"/>
    </location>
</feature>
<reference evidence="5" key="1">
    <citation type="submission" date="2021-02" db="EMBL/GenBank/DDBJ databases">
        <authorList>
            <person name="Nowell W R."/>
        </authorList>
    </citation>
    <scope>NUCLEOTIDE SEQUENCE</scope>
</reference>
<dbReference type="GO" id="GO:0005794">
    <property type="term" value="C:Golgi apparatus"/>
    <property type="evidence" value="ECO:0007669"/>
    <property type="project" value="InterPro"/>
</dbReference>
<evidence type="ECO:0000313" key="2">
    <source>
        <dbReference type="EMBL" id="CAF4429754.1"/>
    </source>
</evidence>
<gene>
    <name evidence="2" type="ORF">BYL167_LOCUS32844</name>
    <name evidence="4" type="ORF">BYL167_LOCUS49475</name>
    <name evidence="3" type="ORF">GIL414_LOCUS36726</name>
    <name evidence="5" type="ORF">GIL414_LOCUS55010</name>
</gene>